<evidence type="ECO:0000256" key="6">
    <source>
        <dbReference type="ARBA" id="ARBA00035292"/>
    </source>
</evidence>
<evidence type="ECO:0000256" key="3">
    <source>
        <dbReference type="ARBA" id="ARBA00022884"/>
    </source>
</evidence>
<dbReference type="Gene3D" id="3.10.430.100">
    <property type="entry name" value="Ribosomal protein L9, C-terminal domain"/>
    <property type="match status" value="1"/>
</dbReference>
<dbReference type="GO" id="GO:1990904">
    <property type="term" value="C:ribonucleoprotein complex"/>
    <property type="evidence" value="ECO:0007669"/>
    <property type="project" value="UniProtKB-KW"/>
</dbReference>
<dbReference type="InterPro" id="IPR020594">
    <property type="entry name" value="Ribosomal_bL9_bac/chp"/>
</dbReference>
<dbReference type="SMR" id="A0AAU8PG64"/>
<comment type="function">
    <text evidence="7">Binds to the 23S rRNA.</text>
</comment>
<evidence type="ECO:0000256" key="1">
    <source>
        <dbReference type="ARBA" id="ARBA00010605"/>
    </source>
</evidence>
<dbReference type="InterPro" id="IPR000244">
    <property type="entry name" value="Ribosomal_bL9"/>
</dbReference>
<evidence type="ECO:0000256" key="5">
    <source>
        <dbReference type="ARBA" id="ARBA00023274"/>
    </source>
</evidence>
<dbReference type="InterPro" id="IPR009027">
    <property type="entry name" value="Ribosomal_bL9/RNase_H1_N"/>
</dbReference>
<evidence type="ECO:0000256" key="4">
    <source>
        <dbReference type="ARBA" id="ARBA00022980"/>
    </source>
</evidence>
<dbReference type="SUPFAM" id="SSF55653">
    <property type="entry name" value="Ribosomal protein L9 C-domain"/>
    <property type="match status" value="1"/>
</dbReference>
<comment type="similarity">
    <text evidence="1 7">Belongs to the bacterial ribosomal protein bL9 family.</text>
</comment>
<dbReference type="GO" id="GO:0006412">
    <property type="term" value="P:translation"/>
    <property type="evidence" value="ECO:0007669"/>
    <property type="project" value="UniProtKB-UniRule"/>
</dbReference>
<reference evidence="10" key="1">
    <citation type="journal article" date="2012" name="PLoS Negl. Trop. Dis.">
        <title>Whole genome sequences of three Treponema pallidum ssp. pertenue strains: yaws and syphilis treponemes differ in less than 0.2% of the genome sequence.</title>
        <authorList>
            <person name="Cejkova D."/>
            <person name="Zobanikova M."/>
            <person name="Chen L."/>
            <person name="Pospisilova P."/>
            <person name="Strouhal M."/>
            <person name="Qin X."/>
            <person name="Mikalova L."/>
            <person name="Norris S.J."/>
            <person name="Muzny D.M."/>
            <person name="Gibbs R.A."/>
            <person name="Fulton L.L."/>
            <person name="Sodergren E."/>
            <person name="Weinstock G.M."/>
            <person name="Smajs D."/>
        </authorList>
    </citation>
    <scope>NUCLEOTIDE SEQUENCE [LARGE SCALE GENOMIC DNA]</scope>
    <source>
        <strain evidence="10">Gauthier</strain>
    </source>
</reference>
<dbReference type="Proteomes" id="UP000008192">
    <property type="component" value="Chromosome"/>
</dbReference>
<protein>
    <recommendedName>
        <fullName evidence="6 7">Large ribosomal subunit protein bL9</fullName>
    </recommendedName>
</protein>
<keyword evidence="2 7" id="KW-0699">rRNA-binding</keyword>
<dbReference type="InterPro" id="IPR036935">
    <property type="entry name" value="Ribosomal_bL9_N_sf"/>
</dbReference>
<dbReference type="PANTHER" id="PTHR21368">
    <property type="entry name" value="50S RIBOSOMAL PROTEIN L9"/>
    <property type="match status" value="1"/>
</dbReference>
<dbReference type="SUPFAM" id="SSF55658">
    <property type="entry name" value="L9 N-domain-like"/>
    <property type="match status" value="1"/>
</dbReference>
<gene>
    <name evidence="7 9" type="primary">rplI</name>
    <name evidence="9" type="ordered locus">TPEGAU_0060</name>
</gene>
<dbReference type="EMBL" id="CP002376">
    <property type="protein sequence ID" value="AEZ59311.1"/>
    <property type="molecule type" value="Genomic_DNA"/>
</dbReference>
<dbReference type="InterPro" id="IPR036791">
    <property type="entry name" value="Ribosomal_bL9_C_sf"/>
</dbReference>
<evidence type="ECO:0000256" key="2">
    <source>
        <dbReference type="ARBA" id="ARBA00022730"/>
    </source>
</evidence>
<dbReference type="AlphaFoldDB" id="A0AAU8PG64"/>
<organism evidence="9 10">
    <name type="scientific">Treponema pallidum subsp. pertenue (strain Gauthier)</name>
    <dbReference type="NCBI Taxonomy" id="491080"/>
    <lineage>
        <taxon>Bacteria</taxon>
        <taxon>Pseudomonadati</taxon>
        <taxon>Spirochaetota</taxon>
        <taxon>Spirochaetia</taxon>
        <taxon>Spirochaetales</taxon>
        <taxon>Treponemataceae</taxon>
        <taxon>Treponema</taxon>
    </lineage>
</organism>
<dbReference type="GO" id="GO:0005840">
    <property type="term" value="C:ribosome"/>
    <property type="evidence" value="ECO:0007669"/>
    <property type="project" value="UniProtKB-KW"/>
</dbReference>
<dbReference type="KEGG" id="tpg:TPEGAU_0060"/>
<dbReference type="Pfam" id="PF03948">
    <property type="entry name" value="Ribosomal_L9_C"/>
    <property type="match status" value="1"/>
</dbReference>
<accession>A0AAU8PG64</accession>
<evidence type="ECO:0000313" key="10">
    <source>
        <dbReference type="Proteomes" id="UP000008192"/>
    </source>
</evidence>
<evidence type="ECO:0000259" key="8">
    <source>
        <dbReference type="PROSITE" id="PS00651"/>
    </source>
</evidence>
<dbReference type="GO" id="GO:0003735">
    <property type="term" value="F:structural constituent of ribosome"/>
    <property type="evidence" value="ECO:0007669"/>
    <property type="project" value="InterPro"/>
</dbReference>
<dbReference type="HAMAP" id="MF_00503">
    <property type="entry name" value="Ribosomal_bL9"/>
    <property type="match status" value="1"/>
</dbReference>
<keyword evidence="4 7" id="KW-0689">Ribosomal protein</keyword>
<evidence type="ECO:0000313" key="9">
    <source>
        <dbReference type="EMBL" id="AEZ59311.1"/>
    </source>
</evidence>
<dbReference type="InterPro" id="IPR020069">
    <property type="entry name" value="Ribosomal_bL9_C"/>
</dbReference>
<dbReference type="GO" id="GO:0019843">
    <property type="term" value="F:rRNA binding"/>
    <property type="evidence" value="ECO:0007669"/>
    <property type="project" value="UniProtKB-UniRule"/>
</dbReference>
<keyword evidence="5 7" id="KW-0687">Ribonucleoprotein</keyword>
<name>A0AAU8PG64_TREPG</name>
<dbReference type="PROSITE" id="PS00651">
    <property type="entry name" value="RIBOSOMAL_L9"/>
    <property type="match status" value="1"/>
</dbReference>
<dbReference type="Gene3D" id="3.40.5.10">
    <property type="entry name" value="Ribosomal protein L9, N-terminal domain"/>
    <property type="match status" value="1"/>
</dbReference>
<dbReference type="InterPro" id="IPR020070">
    <property type="entry name" value="Ribosomal_bL9_N"/>
</dbReference>
<keyword evidence="3 7" id="KW-0694">RNA-binding</keyword>
<dbReference type="Pfam" id="PF01281">
    <property type="entry name" value="Ribosomal_L9_N"/>
    <property type="match status" value="1"/>
</dbReference>
<feature type="domain" description="Ribosomal protein L9" evidence="8">
    <location>
        <begin position="13"/>
        <end position="40"/>
    </location>
</feature>
<dbReference type="GeneID" id="93875855"/>
<sequence length="156" mass="17504">MKIILNQDVKILGEEGDVKEVAAGYFRNYLYPRNLAVPHNRFTVARFKQRQQDIEMRKSLKRQDAANLKARLEAQPVVIAMPAGTNGKLYGAVTSHTVAEQLACMGFEVERKRVEVPGLTLKCVGNYHVTIRLYEEICAVVPVTIKNQSEADSVSE</sequence>
<proteinExistence type="inferred from homology"/>
<dbReference type="NCBIfam" id="TIGR00158">
    <property type="entry name" value="L9"/>
    <property type="match status" value="1"/>
</dbReference>
<dbReference type="RefSeq" id="WP_010881509.1">
    <property type="nucleotide sequence ID" value="NC_016843.1"/>
</dbReference>
<evidence type="ECO:0000256" key="7">
    <source>
        <dbReference type="HAMAP-Rule" id="MF_00503"/>
    </source>
</evidence>